<dbReference type="InterPro" id="IPR025124">
    <property type="entry name" value="Gag1-like_clamp"/>
</dbReference>
<dbReference type="EMBL" id="JAMQYH010000005">
    <property type="protein sequence ID" value="KAJ1685292.1"/>
    <property type="molecule type" value="Genomic_DNA"/>
</dbReference>
<evidence type="ECO:0000313" key="2">
    <source>
        <dbReference type="EMBL" id="KAJ1685292.1"/>
    </source>
</evidence>
<sequence>MTQNSRPSLIDSFLGCLRSCFGFYKSMCAPIGDEEHYNSTKIDDQAAQKPLLYDSFLSSSTCDIEHNYFNINNNSLQNLEKTITSSVQQDEGSSDDSHEFRNQGLLFWNETRKQWLGPRSRKHRRKSQEINNPRISWNATYENLLGTNRRFQQPIPLAEMVDFLVDVWEQEGLYDNTTFGIL</sequence>
<dbReference type="PANTHER" id="PTHR33373">
    <property type="entry name" value="OS07G0479600 PROTEIN"/>
    <property type="match status" value="1"/>
</dbReference>
<dbReference type="Pfam" id="PF13259">
    <property type="entry name" value="clamp_Gag1-like"/>
    <property type="match status" value="1"/>
</dbReference>
<dbReference type="OrthoDB" id="1896025at2759"/>
<organism evidence="2 3">
    <name type="scientific">Rhynchospora breviuscula</name>
    <dbReference type="NCBI Taxonomy" id="2022672"/>
    <lineage>
        <taxon>Eukaryota</taxon>
        <taxon>Viridiplantae</taxon>
        <taxon>Streptophyta</taxon>
        <taxon>Embryophyta</taxon>
        <taxon>Tracheophyta</taxon>
        <taxon>Spermatophyta</taxon>
        <taxon>Magnoliopsida</taxon>
        <taxon>Liliopsida</taxon>
        <taxon>Poales</taxon>
        <taxon>Cyperaceae</taxon>
        <taxon>Cyperoideae</taxon>
        <taxon>Rhynchosporeae</taxon>
        <taxon>Rhynchospora</taxon>
    </lineage>
</organism>
<protein>
    <recommendedName>
        <fullName evidence="1">Gag1-like clamp domain-containing protein</fullName>
    </recommendedName>
</protein>
<reference evidence="2" key="1">
    <citation type="journal article" date="2022" name="Cell">
        <title>Repeat-based holocentromeres influence genome architecture and karyotype evolution.</title>
        <authorList>
            <person name="Hofstatter P.G."/>
            <person name="Thangavel G."/>
            <person name="Lux T."/>
            <person name="Neumann P."/>
            <person name="Vondrak T."/>
            <person name="Novak P."/>
            <person name="Zhang M."/>
            <person name="Costa L."/>
            <person name="Castellani M."/>
            <person name="Scott A."/>
            <person name="Toegelov H."/>
            <person name="Fuchs J."/>
            <person name="Mata-Sucre Y."/>
            <person name="Dias Y."/>
            <person name="Vanzela A.L.L."/>
            <person name="Huettel B."/>
            <person name="Almeida C.C.S."/>
            <person name="Simkova H."/>
            <person name="Souza G."/>
            <person name="Pedrosa-Harand A."/>
            <person name="Macas J."/>
            <person name="Mayer K.F.X."/>
            <person name="Houben A."/>
            <person name="Marques A."/>
        </authorList>
    </citation>
    <scope>NUCLEOTIDE SEQUENCE</scope>
    <source>
        <strain evidence="2">RhyBre1mFocal</strain>
    </source>
</reference>
<name>A0A9Q0C1D2_9POAL</name>
<comment type="caution">
    <text evidence="2">The sequence shown here is derived from an EMBL/GenBank/DDBJ whole genome shotgun (WGS) entry which is preliminary data.</text>
</comment>
<dbReference type="PANTHER" id="PTHR33373:SF13">
    <property type="entry name" value="DUF4050 DOMAIN-CONTAINING PROTEIN"/>
    <property type="match status" value="1"/>
</dbReference>
<dbReference type="Proteomes" id="UP001151287">
    <property type="component" value="Unassembled WGS sequence"/>
</dbReference>
<feature type="domain" description="Gag1-like clamp" evidence="1">
    <location>
        <begin position="76"/>
        <end position="175"/>
    </location>
</feature>
<gene>
    <name evidence="2" type="ORF">LUZ63_016682</name>
</gene>
<evidence type="ECO:0000313" key="3">
    <source>
        <dbReference type="Proteomes" id="UP001151287"/>
    </source>
</evidence>
<proteinExistence type="predicted"/>
<dbReference type="AlphaFoldDB" id="A0A9Q0C1D2"/>
<evidence type="ECO:0000259" key="1">
    <source>
        <dbReference type="Pfam" id="PF13259"/>
    </source>
</evidence>
<keyword evidence="3" id="KW-1185">Reference proteome</keyword>
<accession>A0A9Q0C1D2</accession>